<dbReference type="EMBL" id="LAZR01005297">
    <property type="protein sequence ID" value="KKN01112.1"/>
    <property type="molecule type" value="Genomic_DNA"/>
</dbReference>
<name>A0A0F9MNV3_9ZZZZ</name>
<comment type="caution">
    <text evidence="1">The sequence shown here is derived from an EMBL/GenBank/DDBJ whole genome shotgun (WGS) entry which is preliminary data.</text>
</comment>
<organism evidence="1">
    <name type="scientific">marine sediment metagenome</name>
    <dbReference type="NCBI Taxonomy" id="412755"/>
    <lineage>
        <taxon>unclassified sequences</taxon>
        <taxon>metagenomes</taxon>
        <taxon>ecological metagenomes</taxon>
    </lineage>
</organism>
<accession>A0A0F9MNV3</accession>
<gene>
    <name evidence="1" type="ORF">LCGC14_1131100</name>
</gene>
<reference evidence="1" key="1">
    <citation type="journal article" date="2015" name="Nature">
        <title>Complex archaea that bridge the gap between prokaryotes and eukaryotes.</title>
        <authorList>
            <person name="Spang A."/>
            <person name="Saw J.H."/>
            <person name="Jorgensen S.L."/>
            <person name="Zaremba-Niedzwiedzka K."/>
            <person name="Martijn J."/>
            <person name="Lind A.E."/>
            <person name="van Eijk R."/>
            <person name="Schleper C."/>
            <person name="Guy L."/>
            <person name="Ettema T.J."/>
        </authorList>
    </citation>
    <scope>NUCLEOTIDE SEQUENCE</scope>
</reference>
<proteinExistence type="predicted"/>
<protein>
    <submittedName>
        <fullName evidence="1">Uncharacterized protein</fullName>
    </submittedName>
</protein>
<dbReference type="AlphaFoldDB" id="A0A0F9MNV3"/>
<sequence>MKSTKIKNFTLGTGKNKLKITDITRAPYNSRLYNMGVLWGQKRTKYVYSLLPKNVVTGRSYGRQYIYANSKVGLNKKIKKRSKKNFKW</sequence>
<evidence type="ECO:0000313" key="1">
    <source>
        <dbReference type="EMBL" id="KKN01112.1"/>
    </source>
</evidence>